<dbReference type="GO" id="GO:0016491">
    <property type="term" value="F:oxidoreductase activity"/>
    <property type="evidence" value="ECO:0007669"/>
    <property type="project" value="UniProtKB-KW"/>
</dbReference>
<dbReference type="Proteomes" id="UP000503011">
    <property type="component" value="Chromosome"/>
</dbReference>
<dbReference type="InterPro" id="IPR036291">
    <property type="entry name" value="NAD(P)-bd_dom_sf"/>
</dbReference>
<comment type="similarity">
    <text evidence="1 3">Belongs to the short-chain dehydrogenases/reductases (SDR) family.</text>
</comment>
<dbReference type="SMART" id="SM00822">
    <property type="entry name" value="PKS_KR"/>
    <property type="match status" value="1"/>
</dbReference>
<dbReference type="Gene3D" id="3.40.50.720">
    <property type="entry name" value="NAD(P)-binding Rossmann-like Domain"/>
    <property type="match status" value="1"/>
</dbReference>
<reference evidence="5 6" key="2">
    <citation type="submission" date="2020-03" db="EMBL/GenBank/DDBJ databases">
        <authorList>
            <person name="Ichikawa N."/>
            <person name="Kimura A."/>
            <person name="Kitahashi Y."/>
            <person name="Uohara A."/>
        </authorList>
    </citation>
    <scope>NUCLEOTIDE SEQUENCE [LARGE SCALE GENOMIC DNA]</scope>
    <source>
        <strain evidence="5 6">NBRC 105367</strain>
    </source>
</reference>
<dbReference type="RefSeq" id="WP_173165121.1">
    <property type="nucleotide sequence ID" value="NZ_AP022871.1"/>
</dbReference>
<dbReference type="InterPro" id="IPR057326">
    <property type="entry name" value="KR_dom"/>
</dbReference>
<dbReference type="PRINTS" id="PR00080">
    <property type="entry name" value="SDRFAMILY"/>
</dbReference>
<organism evidence="5 6">
    <name type="scientific">Phytohabitans suffuscus</name>
    <dbReference type="NCBI Taxonomy" id="624315"/>
    <lineage>
        <taxon>Bacteria</taxon>
        <taxon>Bacillati</taxon>
        <taxon>Actinomycetota</taxon>
        <taxon>Actinomycetes</taxon>
        <taxon>Micromonosporales</taxon>
        <taxon>Micromonosporaceae</taxon>
    </lineage>
</organism>
<dbReference type="PANTHER" id="PTHR44196:SF1">
    <property type="entry name" value="DEHYDROGENASE_REDUCTASE SDR FAMILY MEMBER 7B"/>
    <property type="match status" value="1"/>
</dbReference>
<dbReference type="EMBL" id="AP022871">
    <property type="protein sequence ID" value="BCB91747.1"/>
    <property type="molecule type" value="Genomic_DNA"/>
</dbReference>
<feature type="domain" description="Ketoreductase" evidence="4">
    <location>
        <begin position="6"/>
        <end position="180"/>
    </location>
</feature>
<keyword evidence="2" id="KW-0560">Oxidoreductase</keyword>
<dbReference type="Pfam" id="PF00106">
    <property type="entry name" value="adh_short"/>
    <property type="match status" value="1"/>
</dbReference>
<evidence type="ECO:0000256" key="3">
    <source>
        <dbReference type="RuleBase" id="RU000363"/>
    </source>
</evidence>
<sequence length="252" mass="25826">MRIRDSVALVTGASSGIGWASAVRLAGAGARVLVHGRDEGRLAALADLVDGVPLTGELADPGQVDRLAAAALGAAGRVDIVVHNAGAGWAGPFDRMPEADIGRLVAVNLAAPIGLTRALLPGMRARGEGHLMFVTSIAGRVGVAGEAVYAATKAGLDAFAESLRLELRGSGVGVGALAPGVVQTRFFERRGQPYGRDHPRPIPADRVAAALVRAVAEGRDDGYVPGWLRLPVAVRGVAPGLYRRLAGRFGGS</sequence>
<dbReference type="AlphaFoldDB" id="A0A6F8Z033"/>
<dbReference type="PROSITE" id="PS00061">
    <property type="entry name" value="ADH_SHORT"/>
    <property type="match status" value="1"/>
</dbReference>
<dbReference type="SUPFAM" id="SSF51735">
    <property type="entry name" value="NAD(P)-binding Rossmann-fold domains"/>
    <property type="match status" value="1"/>
</dbReference>
<dbReference type="GO" id="GO:0016020">
    <property type="term" value="C:membrane"/>
    <property type="evidence" value="ECO:0007669"/>
    <property type="project" value="TreeGrafter"/>
</dbReference>
<evidence type="ECO:0000256" key="1">
    <source>
        <dbReference type="ARBA" id="ARBA00006484"/>
    </source>
</evidence>
<proteinExistence type="inferred from homology"/>
<evidence type="ECO:0000313" key="5">
    <source>
        <dbReference type="EMBL" id="BCB91747.1"/>
    </source>
</evidence>
<keyword evidence="6" id="KW-1185">Reference proteome</keyword>
<protein>
    <submittedName>
        <fullName evidence="5">Oxidoreductase</fullName>
    </submittedName>
</protein>
<dbReference type="PRINTS" id="PR00081">
    <property type="entry name" value="GDHRDH"/>
</dbReference>
<evidence type="ECO:0000256" key="2">
    <source>
        <dbReference type="ARBA" id="ARBA00023002"/>
    </source>
</evidence>
<reference evidence="5 6" key="1">
    <citation type="submission" date="2020-03" db="EMBL/GenBank/DDBJ databases">
        <title>Whole genome shotgun sequence of Phytohabitans suffuscus NBRC 105367.</title>
        <authorList>
            <person name="Komaki H."/>
            <person name="Tamura T."/>
        </authorList>
    </citation>
    <scope>NUCLEOTIDE SEQUENCE [LARGE SCALE GENOMIC DNA]</scope>
    <source>
        <strain evidence="5 6">NBRC 105367</strain>
    </source>
</reference>
<gene>
    <name evidence="5" type="ORF">Psuf_090600</name>
</gene>
<dbReference type="InterPro" id="IPR002347">
    <property type="entry name" value="SDR_fam"/>
</dbReference>
<dbReference type="InterPro" id="IPR020904">
    <property type="entry name" value="Sc_DH/Rdtase_CS"/>
</dbReference>
<accession>A0A6F8Z033</accession>
<dbReference type="PANTHER" id="PTHR44196">
    <property type="entry name" value="DEHYDROGENASE/REDUCTASE SDR FAMILY MEMBER 7B"/>
    <property type="match status" value="1"/>
</dbReference>
<evidence type="ECO:0000259" key="4">
    <source>
        <dbReference type="SMART" id="SM00822"/>
    </source>
</evidence>
<name>A0A6F8Z033_9ACTN</name>
<dbReference type="KEGG" id="psuu:Psuf_090600"/>
<dbReference type="CDD" id="cd05233">
    <property type="entry name" value="SDR_c"/>
    <property type="match status" value="1"/>
</dbReference>
<evidence type="ECO:0000313" key="6">
    <source>
        <dbReference type="Proteomes" id="UP000503011"/>
    </source>
</evidence>